<dbReference type="AlphaFoldDB" id="A0A1F8CI45"/>
<dbReference type="Pfam" id="PF17936">
    <property type="entry name" value="Big_6"/>
    <property type="match status" value="1"/>
</dbReference>
<dbReference type="Proteomes" id="UP000177855">
    <property type="component" value="Unassembled WGS sequence"/>
</dbReference>
<keyword evidence="1" id="KW-1133">Transmembrane helix</keyword>
<organism evidence="3 4">
    <name type="scientific">Candidatus Woesebacteria bacterium RIFOXYA1_FULL_40_18</name>
    <dbReference type="NCBI Taxonomy" id="1802532"/>
    <lineage>
        <taxon>Bacteria</taxon>
        <taxon>Candidatus Woeseibacteriota</taxon>
    </lineage>
</organism>
<reference evidence="3 4" key="1">
    <citation type="journal article" date="2016" name="Nat. Commun.">
        <title>Thousands of microbial genomes shed light on interconnected biogeochemical processes in an aquifer system.</title>
        <authorList>
            <person name="Anantharaman K."/>
            <person name="Brown C.T."/>
            <person name="Hug L.A."/>
            <person name="Sharon I."/>
            <person name="Castelle C.J."/>
            <person name="Probst A.J."/>
            <person name="Thomas B.C."/>
            <person name="Singh A."/>
            <person name="Wilkins M.J."/>
            <person name="Karaoz U."/>
            <person name="Brodie E.L."/>
            <person name="Williams K.H."/>
            <person name="Hubbard S.S."/>
            <person name="Banfield J.F."/>
        </authorList>
    </citation>
    <scope>NUCLEOTIDE SEQUENCE [LARGE SCALE GENOMIC DNA]</scope>
</reference>
<name>A0A1F8CI45_9BACT</name>
<keyword evidence="1" id="KW-0812">Transmembrane</keyword>
<evidence type="ECO:0000259" key="2">
    <source>
        <dbReference type="Pfam" id="PF17936"/>
    </source>
</evidence>
<dbReference type="Gene3D" id="2.60.40.10">
    <property type="entry name" value="Immunoglobulins"/>
    <property type="match status" value="2"/>
</dbReference>
<dbReference type="NCBIfam" id="NF033510">
    <property type="entry name" value="Ca_tandemer"/>
    <property type="match status" value="1"/>
</dbReference>
<dbReference type="Pfam" id="PF09136">
    <property type="entry name" value="Glucodextran_B"/>
    <property type="match status" value="1"/>
</dbReference>
<evidence type="ECO:0000313" key="3">
    <source>
        <dbReference type="EMBL" id="OGM75980.1"/>
    </source>
</evidence>
<dbReference type="STRING" id="1802532.A2210_01445"/>
<gene>
    <name evidence="3" type="ORF">A2210_01445</name>
</gene>
<dbReference type="InterPro" id="IPR041498">
    <property type="entry name" value="Big_6"/>
</dbReference>
<accession>A0A1F8CI45</accession>
<evidence type="ECO:0000313" key="4">
    <source>
        <dbReference type="Proteomes" id="UP000177855"/>
    </source>
</evidence>
<protein>
    <recommendedName>
        <fullName evidence="2">Bacterial Ig domain-containing protein</fullName>
    </recommendedName>
</protein>
<comment type="caution">
    <text evidence="3">The sequence shown here is derived from an EMBL/GenBank/DDBJ whole genome shotgun (WGS) entry which is preliminary data.</text>
</comment>
<evidence type="ECO:0000256" key="1">
    <source>
        <dbReference type="SAM" id="Phobius"/>
    </source>
</evidence>
<proteinExistence type="predicted"/>
<keyword evidence="1" id="KW-0472">Membrane</keyword>
<dbReference type="InterPro" id="IPR013783">
    <property type="entry name" value="Ig-like_fold"/>
</dbReference>
<feature type="transmembrane region" description="Helical" evidence="1">
    <location>
        <begin position="20"/>
        <end position="39"/>
    </location>
</feature>
<sequence>MRRFYSRLASVEEKRNVRAAFVLVILTIISLIALFTFGLPSVAKFASFVADLKKGNVPVEKNDTTPPAPPKIKNLPEATNQESLIIEGTSESGAEIQIFLNDNPSEVVAGENGTFSFSANLEKGTNSIYLVAKDKSGNLSQKSQAVMVILDKETPNLDITSPKDGQQFSGSLERQIIIEGKTEAKSSLTINDRLVKVEEDGSFSFSTSLSEGDNSFNLKVSDLAGNKAEKSLTVKFAL</sequence>
<dbReference type="EMBL" id="MGHS01000043">
    <property type="protein sequence ID" value="OGM75980.1"/>
    <property type="molecule type" value="Genomic_DNA"/>
</dbReference>
<feature type="domain" description="Bacterial Ig" evidence="2">
    <location>
        <begin position="69"/>
        <end position="145"/>
    </location>
</feature>